<evidence type="ECO:0000313" key="4">
    <source>
        <dbReference type="Proteomes" id="UP000646365"/>
    </source>
</evidence>
<proteinExistence type="predicted"/>
<protein>
    <submittedName>
        <fullName evidence="3">Acyl-CoA synthetase</fullName>
    </submittedName>
</protein>
<comment type="caution">
    <text evidence="3">The sequence shown here is derived from an EMBL/GenBank/DDBJ whole genome shotgun (WGS) entry which is preliminary data.</text>
</comment>
<dbReference type="InterPro" id="IPR042099">
    <property type="entry name" value="ANL_N_sf"/>
</dbReference>
<dbReference type="InterPro" id="IPR025110">
    <property type="entry name" value="AMP-bd_C"/>
</dbReference>
<dbReference type="PANTHER" id="PTHR43767">
    <property type="entry name" value="LONG-CHAIN-FATTY-ACID--COA LIGASE"/>
    <property type="match status" value="1"/>
</dbReference>
<gene>
    <name evidence="3" type="primary">fadD8</name>
    <name evidence="3" type="ORF">GCM10011611_66080</name>
</gene>
<dbReference type="Pfam" id="PF13193">
    <property type="entry name" value="AMP-binding_C"/>
    <property type="match status" value="1"/>
</dbReference>
<dbReference type="AlphaFoldDB" id="A0A8J2Z0J6"/>
<dbReference type="InterPro" id="IPR000873">
    <property type="entry name" value="AMP-dep_synth/lig_dom"/>
</dbReference>
<keyword evidence="4" id="KW-1185">Reference proteome</keyword>
<dbReference type="InterPro" id="IPR020845">
    <property type="entry name" value="AMP-binding_CS"/>
</dbReference>
<dbReference type="SUPFAM" id="SSF56801">
    <property type="entry name" value="Acetyl-CoA synthetase-like"/>
    <property type="match status" value="1"/>
</dbReference>
<dbReference type="Gene3D" id="3.30.300.30">
    <property type="match status" value="1"/>
</dbReference>
<dbReference type="PROSITE" id="PS00455">
    <property type="entry name" value="AMP_BINDING"/>
    <property type="match status" value="1"/>
</dbReference>
<reference evidence="3" key="2">
    <citation type="submission" date="2020-09" db="EMBL/GenBank/DDBJ databases">
        <authorList>
            <person name="Sun Q."/>
            <person name="Zhou Y."/>
        </authorList>
    </citation>
    <scope>NUCLEOTIDE SEQUENCE</scope>
    <source>
        <strain evidence="3">CGMCC 1.15725</strain>
    </source>
</reference>
<dbReference type="InterPro" id="IPR050237">
    <property type="entry name" value="ATP-dep_AMP-bd_enzyme"/>
</dbReference>
<reference evidence="3" key="1">
    <citation type="journal article" date="2014" name="Int. J. Syst. Evol. Microbiol.">
        <title>Complete genome sequence of Corynebacterium casei LMG S-19264T (=DSM 44701T), isolated from a smear-ripened cheese.</title>
        <authorList>
            <consortium name="US DOE Joint Genome Institute (JGI-PGF)"/>
            <person name="Walter F."/>
            <person name="Albersmeier A."/>
            <person name="Kalinowski J."/>
            <person name="Ruckert C."/>
        </authorList>
    </citation>
    <scope>NUCLEOTIDE SEQUENCE</scope>
    <source>
        <strain evidence="3">CGMCC 1.15725</strain>
    </source>
</reference>
<evidence type="ECO:0000259" key="1">
    <source>
        <dbReference type="Pfam" id="PF00501"/>
    </source>
</evidence>
<evidence type="ECO:0000313" key="3">
    <source>
        <dbReference type="EMBL" id="GGF50421.1"/>
    </source>
</evidence>
<dbReference type="GO" id="GO:0016877">
    <property type="term" value="F:ligase activity, forming carbon-sulfur bonds"/>
    <property type="evidence" value="ECO:0007669"/>
    <property type="project" value="UniProtKB-ARBA"/>
</dbReference>
<sequence>MQSIPSLDSAKTGSGTLGRLVCSAIARFRDRQAMSDGHTEWTYRDLGEAIGRFISALRNRGLAKGDGIAVLSTNRVEAFALLCAANLLGVRYTPLHPLAAAAEHAFILEDSGAALLIVDTGFAERVGSLRQSLPGLEIAALGAVPGCPDILTELAGLAPAPLVDHADSEAIAYLAYTGGTTGRSKGVMLSHRSLVTMASIIAAEWEWPRLPRYAVVTPITHSGGINIYPVLHLGGYVRLMQGFKAANFCHVVEKERLNCTFLVPTLIGALLDDAGSRAAFDLSSLELIIYGAAPISPDRLREAIDTFGPIFLQHYGQTECPQCACTLRRADHDLSRIERLGSCGVPVPTMELKLFDEHMQEVEVGRPGEICVRGPLMMSGYWKQPDATAAVFAGGWLHTGDVAIRDSDGYIYIVDRTKDMIISGGFNIYPREVEDAIMSHPDVAQAAVIGVPDPKWGEAVKAFVVPRPGRTLNPAALMQHVKDKRGGPWTPKSVELVMEVPLTSLGKVDRKALRARYWQGESRSVS</sequence>
<feature type="domain" description="AMP-dependent synthetase/ligase" evidence="1">
    <location>
        <begin position="25"/>
        <end position="382"/>
    </location>
</feature>
<dbReference type="PANTHER" id="PTHR43767:SF7">
    <property type="entry name" value="MEDIUM_LONG-CHAIN-FATTY-ACID--COA LIGASE FADD8"/>
    <property type="match status" value="1"/>
</dbReference>
<dbReference type="EMBL" id="BMJQ01000034">
    <property type="protein sequence ID" value="GGF50421.1"/>
    <property type="molecule type" value="Genomic_DNA"/>
</dbReference>
<dbReference type="Pfam" id="PF00501">
    <property type="entry name" value="AMP-binding"/>
    <property type="match status" value="1"/>
</dbReference>
<evidence type="ECO:0000259" key="2">
    <source>
        <dbReference type="Pfam" id="PF13193"/>
    </source>
</evidence>
<dbReference type="Proteomes" id="UP000646365">
    <property type="component" value="Unassembled WGS sequence"/>
</dbReference>
<accession>A0A8J2Z0J6</accession>
<feature type="domain" description="AMP-binding enzyme C-terminal" evidence="2">
    <location>
        <begin position="432"/>
        <end position="507"/>
    </location>
</feature>
<dbReference type="Gene3D" id="3.40.50.12780">
    <property type="entry name" value="N-terminal domain of ligase-like"/>
    <property type="match status" value="1"/>
</dbReference>
<name>A0A8J2Z0J6_9PROT</name>
<organism evidence="3 4">
    <name type="scientific">Aliidongia dinghuensis</name>
    <dbReference type="NCBI Taxonomy" id="1867774"/>
    <lineage>
        <taxon>Bacteria</taxon>
        <taxon>Pseudomonadati</taxon>
        <taxon>Pseudomonadota</taxon>
        <taxon>Alphaproteobacteria</taxon>
        <taxon>Rhodospirillales</taxon>
        <taxon>Dongiaceae</taxon>
        <taxon>Aliidongia</taxon>
    </lineage>
</organism>
<dbReference type="InterPro" id="IPR045851">
    <property type="entry name" value="AMP-bd_C_sf"/>
</dbReference>